<reference evidence="3" key="1">
    <citation type="submission" date="2020-11" db="EMBL/GenBank/DDBJ databases">
        <authorList>
            <consortium name="DOE Joint Genome Institute"/>
            <person name="Ahrendt S."/>
            <person name="Riley R."/>
            <person name="Andreopoulos W."/>
            <person name="Labutti K."/>
            <person name="Pangilinan J."/>
            <person name="Ruiz-Duenas F.J."/>
            <person name="Barrasa J.M."/>
            <person name="Sanchez-Garcia M."/>
            <person name="Camarero S."/>
            <person name="Miyauchi S."/>
            <person name="Serrano A."/>
            <person name="Linde D."/>
            <person name="Babiker R."/>
            <person name="Drula E."/>
            <person name="Ayuso-Fernandez I."/>
            <person name="Pacheco R."/>
            <person name="Padilla G."/>
            <person name="Ferreira P."/>
            <person name="Barriuso J."/>
            <person name="Kellner H."/>
            <person name="Castanera R."/>
            <person name="Alfaro M."/>
            <person name="Ramirez L."/>
            <person name="Pisabarro A.G."/>
            <person name="Kuo A."/>
            <person name="Tritt A."/>
            <person name="Lipzen A."/>
            <person name="He G."/>
            <person name="Yan M."/>
            <person name="Ng V."/>
            <person name="Cullen D."/>
            <person name="Martin F."/>
            <person name="Rosso M.-N."/>
            <person name="Henrissat B."/>
            <person name="Hibbett D."/>
            <person name="Martinez A.T."/>
            <person name="Grigoriev I.V."/>
        </authorList>
    </citation>
    <scope>NUCLEOTIDE SEQUENCE</scope>
    <source>
        <strain evidence="3">MF-IS2</strain>
    </source>
</reference>
<accession>A0A9P5XDX3</accession>
<feature type="compositionally biased region" description="Polar residues" evidence="1">
    <location>
        <begin position="48"/>
        <end position="60"/>
    </location>
</feature>
<dbReference type="EMBL" id="MU151186">
    <property type="protein sequence ID" value="KAF9447770.1"/>
    <property type="molecule type" value="Genomic_DNA"/>
</dbReference>
<gene>
    <name evidence="3" type="ORF">P691DRAFT_801827</name>
</gene>
<evidence type="ECO:0000256" key="2">
    <source>
        <dbReference type="SAM" id="SignalP"/>
    </source>
</evidence>
<dbReference type="PROSITE" id="PS51257">
    <property type="entry name" value="PROKAR_LIPOPROTEIN"/>
    <property type="match status" value="1"/>
</dbReference>
<comment type="caution">
    <text evidence="3">The sequence shown here is derived from an EMBL/GenBank/DDBJ whole genome shotgun (WGS) entry which is preliminary data.</text>
</comment>
<name>A0A9P5XDX3_9AGAR</name>
<feature type="signal peptide" evidence="2">
    <location>
        <begin position="1"/>
        <end position="19"/>
    </location>
</feature>
<proteinExistence type="predicted"/>
<protein>
    <submittedName>
        <fullName evidence="3">Uncharacterized protein</fullName>
    </submittedName>
</protein>
<feature type="region of interest" description="Disordered" evidence="1">
    <location>
        <begin position="48"/>
        <end position="90"/>
    </location>
</feature>
<evidence type="ECO:0000313" key="3">
    <source>
        <dbReference type="EMBL" id="KAF9447770.1"/>
    </source>
</evidence>
<evidence type="ECO:0000313" key="4">
    <source>
        <dbReference type="Proteomes" id="UP000807342"/>
    </source>
</evidence>
<evidence type="ECO:0000256" key="1">
    <source>
        <dbReference type="SAM" id="MobiDB-lite"/>
    </source>
</evidence>
<dbReference type="Proteomes" id="UP000807342">
    <property type="component" value="Unassembled WGS sequence"/>
</dbReference>
<dbReference type="AlphaFoldDB" id="A0A9P5XDX3"/>
<feature type="chain" id="PRO_5040135112" evidence="2">
    <location>
        <begin position="20"/>
        <end position="90"/>
    </location>
</feature>
<sequence length="90" mass="9752">MRPSFIGVVLLVFGCLASGMPIALEPAINKRGPLNFDPVVNPTHSNLVIRQGNFRQSGNPTPDAERRAASPENFNVSDNRTPDSIPRRAA</sequence>
<keyword evidence="4" id="KW-1185">Reference proteome</keyword>
<keyword evidence="2" id="KW-0732">Signal</keyword>
<organism evidence="3 4">
    <name type="scientific">Macrolepiota fuliginosa MF-IS2</name>
    <dbReference type="NCBI Taxonomy" id="1400762"/>
    <lineage>
        <taxon>Eukaryota</taxon>
        <taxon>Fungi</taxon>
        <taxon>Dikarya</taxon>
        <taxon>Basidiomycota</taxon>
        <taxon>Agaricomycotina</taxon>
        <taxon>Agaricomycetes</taxon>
        <taxon>Agaricomycetidae</taxon>
        <taxon>Agaricales</taxon>
        <taxon>Agaricineae</taxon>
        <taxon>Agaricaceae</taxon>
        <taxon>Macrolepiota</taxon>
    </lineage>
</organism>